<evidence type="ECO:0000313" key="13">
    <source>
        <dbReference type="Proteomes" id="UP000663880"/>
    </source>
</evidence>
<dbReference type="PANTHER" id="PTHR12639:SF6">
    <property type="entry name" value="VITAMIN K-DEPENDENT GAMMA-CARBOXYLASE"/>
    <property type="match status" value="1"/>
</dbReference>
<feature type="transmembrane region" description="Helical" evidence="9">
    <location>
        <begin position="163"/>
        <end position="183"/>
    </location>
</feature>
<dbReference type="GO" id="GO:0008270">
    <property type="term" value="F:zinc ion binding"/>
    <property type="evidence" value="ECO:0007669"/>
    <property type="project" value="UniProtKB-KW"/>
</dbReference>
<evidence type="ECO:0000256" key="6">
    <source>
        <dbReference type="ARBA" id="ARBA00023239"/>
    </source>
</evidence>
<dbReference type="GO" id="GO:0012505">
    <property type="term" value="C:endomembrane system"/>
    <property type="evidence" value="ECO:0007669"/>
    <property type="project" value="UniProtKB-SubCell"/>
</dbReference>
<feature type="transmembrane region" description="Helical" evidence="9">
    <location>
        <begin position="251"/>
        <end position="272"/>
    </location>
</feature>
<feature type="chain" id="PRO_5032657888" description="C2H2-type domain-containing protein" evidence="10">
    <location>
        <begin position="17"/>
        <end position="686"/>
    </location>
</feature>
<reference evidence="12" key="1">
    <citation type="submission" date="2021-02" db="EMBL/GenBank/DDBJ databases">
        <authorList>
            <person name="Steward A R."/>
        </authorList>
    </citation>
    <scope>NUCLEOTIDE SEQUENCE</scope>
</reference>
<feature type="compositionally biased region" description="Basic and acidic residues" evidence="8">
    <location>
        <begin position="380"/>
        <end position="391"/>
    </location>
</feature>
<keyword evidence="7" id="KW-0863">Zinc-finger</keyword>
<dbReference type="InterPro" id="IPR011020">
    <property type="entry name" value="HTTM-like"/>
</dbReference>
<feature type="domain" description="C2H2-type" evidence="11">
    <location>
        <begin position="30"/>
        <end position="63"/>
    </location>
</feature>
<dbReference type="InterPro" id="IPR013087">
    <property type="entry name" value="Znf_C2H2_type"/>
</dbReference>
<evidence type="ECO:0000256" key="5">
    <source>
        <dbReference type="ARBA" id="ARBA00023157"/>
    </source>
</evidence>
<evidence type="ECO:0000313" key="12">
    <source>
        <dbReference type="EMBL" id="CAF4904330.1"/>
    </source>
</evidence>
<keyword evidence="10" id="KW-0732">Signal</keyword>
<evidence type="ECO:0000256" key="1">
    <source>
        <dbReference type="ARBA" id="ARBA00004127"/>
    </source>
</evidence>
<comment type="caution">
    <text evidence="12">The sequence shown here is derived from an EMBL/GenBank/DDBJ whole genome shotgun (WGS) entry which is preliminary data.</text>
</comment>
<evidence type="ECO:0000256" key="10">
    <source>
        <dbReference type="SAM" id="SignalP"/>
    </source>
</evidence>
<dbReference type="Proteomes" id="UP000663880">
    <property type="component" value="Unassembled WGS sequence"/>
</dbReference>
<dbReference type="PROSITE" id="PS50157">
    <property type="entry name" value="ZINC_FINGER_C2H2_2"/>
    <property type="match status" value="1"/>
</dbReference>
<feature type="region of interest" description="Disordered" evidence="8">
    <location>
        <begin position="364"/>
        <end position="391"/>
    </location>
</feature>
<dbReference type="InterPro" id="IPR053934">
    <property type="entry name" value="HTTM_dom"/>
</dbReference>
<keyword evidence="2 9" id="KW-0812">Transmembrane</keyword>
<dbReference type="Pfam" id="PF05090">
    <property type="entry name" value="HTTM"/>
    <property type="match status" value="1"/>
</dbReference>
<proteinExistence type="predicted"/>
<feature type="transmembrane region" description="Helical" evidence="9">
    <location>
        <begin position="198"/>
        <end position="215"/>
    </location>
</feature>
<keyword evidence="7" id="KW-0862">Zinc</keyword>
<keyword evidence="7" id="KW-0479">Metal-binding</keyword>
<dbReference type="InterPro" id="IPR007782">
    <property type="entry name" value="VKG_COase"/>
</dbReference>
<feature type="transmembrane region" description="Helical" evidence="9">
    <location>
        <begin position="398"/>
        <end position="417"/>
    </location>
</feature>
<comment type="subcellular location">
    <subcellularLocation>
        <location evidence="1">Endomembrane system</location>
        <topology evidence="1">Multi-pass membrane protein</topology>
    </subcellularLocation>
</comment>
<protein>
    <recommendedName>
        <fullName evidence="11">C2H2-type domain-containing protein</fullName>
    </recommendedName>
</protein>
<name>A0A821VDH3_9NEOP</name>
<keyword evidence="3 9" id="KW-1133">Transmembrane helix</keyword>
<dbReference type="OrthoDB" id="206689at2759"/>
<gene>
    <name evidence="12" type="ORF">PMACD_LOCUS11565</name>
</gene>
<evidence type="ECO:0000256" key="3">
    <source>
        <dbReference type="ARBA" id="ARBA00022989"/>
    </source>
</evidence>
<sequence>MHVFLIIPFSLQLVLFQKDVFLKQGVSKLYECVNRKCFEQFSFTLRDVSHSKFVDYLHTPKDPSSLAVTRILFGVCMLFDIPDERGGAMMKARWGNPDTCHFPLIPFVTAVPMPYMALVYLALWLGALGITLGYKYSLASWTFTIAYWYLFLIEKSFWNNHSYLFGLVSLLLSCTQAGCFWSVDAYLDPSLKKTTVPYWNYFVLKYQFFILYFMAGLKKGTAEWLTGYSVNRLSEHWVFAPFKLFLTAPQINYLIVHWFIFVFDLTIAFWMMYSKTRHIAMAFCGLFHLMNIRLFSIGMFPWVCLSTMPLFYAFDWPKKFYQTLTVWLQALQHNKAMLKMTRAICIETPKCCKTKEIKDASEITKDDLTSTGEEPTTQDKGGEEKESKNESKSRGKTIVLILLFVFSQAFLPFSHFITKGYNNWTNGLYGYSWDMMVHTWDVNSVVIKIVDNTKQAEYYLDPYIFTPNNRWTRYGDMIHQYAHCLKDKFASKQTNISIYFDVWCSLNGRFTQRMFDEKIDLLNVSWSPFRPVSYLMPLLSEGYSWRKELQDIENDVNSWNNNSDVLFVAEFPGYEQHKFIPKELVDVKLTALKGNLLYEIEMRNVTQAQLSPGMKVNITSNMFHRVKNTGTMPAFYMYTFTDTVEEHVQSPDPYLPIADEISRRFRNYILFINNLTSSLFQITECQ</sequence>
<feature type="compositionally biased region" description="Polar residues" evidence="8">
    <location>
        <begin position="369"/>
        <end position="379"/>
    </location>
</feature>
<dbReference type="InterPro" id="IPR053935">
    <property type="entry name" value="VKGC_lumenal_dom"/>
</dbReference>
<keyword evidence="4 9" id="KW-0472">Membrane</keyword>
<feature type="signal peptide" evidence="10">
    <location>
        <begin position="1"/>
        <end position="16"/>
    </location>
</feature>
<feature type="transmembrane region" description="Helical" evidence="9">
    <location>
        <begin position="133"/>
        <end position="151"/>
    </location>
</feature>
<dbReference type="GO" id="GO:0008488">
    <property type="term" value="F:gamma-glutamyl carboxylase activity"/>
    <property type="evidence" value="ECO:0007669"/>
    <property type="project" value="InterPro"/>
</dbReference>
<dbReference type="PANTHER" id="PTHR12639">
    <property type="entry name" value="VITAMIN K-DEPENDENT GAMMA-CARBOXYLASE"/>
    <property type="match status" value="1"/>
</dbReference>
<keyword evidence="13" id="KW-1185">Reference proteome</keyword>
<evidence type="ECO:0000256" key="8">
    <source>
        <dbReference type="SAM" id="MobiDB-lite"/>
    </source>
</evidence>
<evidence type="ECO:0000259" key="11">
    <source>
        <dbReference type="PROSITE" id="PS50157"/>
    </source>
</evidence>
<evidence type="ECO:0000256" key="9">
    <source>
        <dbReference type="SAM" id="Phobius"/>
    </source>
</evidence>
<evidence type="ECO:0000256" key="2">
    <source>
        <dbReference type="ARBA" id="ARBA00022692"/>
    </source>
</evidence>
<evidence type="ECO:0000256" key="7">
    <source>
        <dbReference type="PROSITE-ProRule" id="PRU00042"/>
    </source>
</evidence>
<accession>A0A821VDH3</accession>
<evidence type="ECO:0000256" key="4">
    <source>
        <dbReference type="ARBA" id="ARBA00023136"/>
    </source>
</evidence>
<dbReference type="Pfam" id="PF22777">
    <property type="entry name" value="VKGC_lumenal_dom"/>
    <property type="match status" value="1"/>
</dbReference>
<dbReference type="SMART" id="SM00752">
    <property type="entry name" value="HTTM"/>
    <property type="match status" value="1"/>
</dbReference>
<dbReference type="GO" id="GO:0019842">
    <property type="term" value="F:vitamin binding"/>
    <property type="evidence" value="ECO:0007669"/>
    <property type="project" value="TreeGrafter"/>
</dbReference>
<keyword evidence="5" id="KW-1015">Disulfide bond</keyword>
<dbReference type="AlphaFoldDB" id="A0A821VDH3"/>
<keyword evidence="6" id="KW-0456">Lyase</keyword>
<feature type="transmembrane region" description="Helical" evidence="9">
    <location>
        <begin position="292"/>
        <end position="314"/>
    </location>
</feature>
<feature type="transmembrane region" description="Helical" evidence="9">
    <location>
        <begin position="102"/>
        <end position="127"/>
    </location>
</feature>
<dbReference type="EMBL" id="CAJOBZ010000040">
    <property type="protein sequence ID" value="CAF4904330.1"/>
    <property type="molecule type" value="Genomic_DNA"/>
</dbReference>
<organism evidence="12 13">
    <name type="scientific">Pieris macdunnoughi</name>
    <dbReference type="NCBI Taxonomy" id="345717"/>
    <lineage>
        <taxon>Eukaryota</taxon>
        <taxon>Metazoa</taxon>
        <taxon>Ecdysozoa</taxon>
        <taxon>Arthropoda</taxon>
        <taxon>Hexapoda</taxon>
        <taxon>Insecta</taxon>
        <taxon>Pterygota</taxon>
        <taxon>Neoptera</taxon>
        <taxon>Endopterygota</taxon>
        <taxon>Lepidoptera</taxon>
        <taxon>Glossata</taxon>
        <taxon>Ditrysia</taxon>
        <taxon>Papilionoidea</taxon>
        <taxon>Pieridae</taxon>
        <taxon>Pierinae</taxon>
        <taxon>Pieris</taxon>
    </lineage>
</organism>